<feature type="transmembrane region" description="Helical" evidence="1">
    <location>
        <begin position="96"/>
        <end position="120"/>
    </location>
</feature>
<dbReference type="Proteomes" id="UP001596174">
    <property type="component" value="Unassembled WGS sequence"/>
</dbReference>
<keyword evidence="3" id="KW-1185">Reference proteome</keyword>
<evidence type="ECO:0000313" key="3">
    <source>
        <dbReference type="Proteomes" id="UP001596174"/>
    </source>
</evidence>
<sequence>MIRILAHPRPVLPASLQLGVAFATALCAGIALASLLHGREGGLSLALLCIAAGYAACWARDVAAGLVVGPVFWLCYDGFVEHRYGVLGWHGASDLPALGFLCAAGLLPGLVRAVGLVCTVRRRFQRVTLKPFEPQLPEPGHPSTWN</sequence>
<keyword evidence="1" id="KW-1133">Transmembrane helix</keyword>
<feature type="transmembrane region" description="Helical" evidence="1">
    <location>
        <begin position="43"/>
        <end position="76"/>
    </location>
</feature>
<protein>
    <submittedName>
        <fullName evidence="2">Uncharacterized protein</fullName>
    </submittedName>
</protein>
<proteinExistence type="predicted"/>
<reference evidence="3" key="1">
    <citation type="journal article" date="2019" name="Int. J. Syst. Evol. Microbiol.">
        <title>The Global Catalogue of Microorganisms (GCM) 10K type strain sequencing project: providing services to taxonomists for standard genome sequencing and annotation.</title>
        <authorList>
            <consortium name="The Broad Institute Genomics Platform"/>
            <consortium name="The Broad Institute Genome Sequencing Center for Infectious Disease"/>
            <person name="Wu L."/>
            <person name="Ma J."/>
        </authorList>
    </citation>
    <scope>NUCLEOTIDE SEQUENCE [LARGE SCALE GENOMIC DNA]</scope>
    <source>
        <strain evidence="3">JCM 4816</strain>
    </source>
</reference>
<comment type="caution">
    <text evidence="2">The sequence shown here is derived from an EMBL/GenBank/DDBJ whole genome shotgun (WGS) entry which is preliminary data.</text>
</comment>
<organism evidence="2 3">
    <name type="scientific">Streptacidiphilus monticola</name>
    <dbReference type="NCBI Taxonomy" id="2161674"/>
    <lineage>
        <taxon>Bacteria</taxon>
        <taxon>Bacillati</taxon>
        <taxon>Actinomycetota</taxon>
        <taxon>Actinomycetes</taxon>
        <taxon>Kitasatosporales</taxon>
        <taxon>Streptomycetaceae</taxon>
        <taxon>Streptacidiphilus</taxon>
    </lineage>
</organism>
<keyword evidence="1" id="KW-0472">Membrane</keyword>
<dbReference type="EMBL" id="JBHSQJ010000005">
    <property type="protein sequence ID" value="MFC5905885.1"/>
    <property type="molecule type" value="Genomic_DNA"/>
</dbReference>
<name>A0ABW1FTW2_9ACTN</name>
<evidence type="ECO:0000313" key="2">
    <source>
        <dbReference type="EMBL" id="MFC5905885.1"/>
    </source>
</evidence>
<evidence type="ECO:0000256" key="1">
    <source>
        <dbReference type="SAM" id="Phobius"/>
    </source>
</evidence>
<keyword evidence="1" id="KW-0812">Transmembrane</keyword>
<dbReference type="RefSeq" id="WP_380578751.1">
    <property type="nucleotide sequence ID" value="NZ_JBHSQJ010000005.1"/>
</dbReference>
<gene>
    <name evidence="2" type="ORF">ACFP3V_01450</name>
</gene>
<feature type="transmembrane region" description="Helical" evidence="1">
    <location>
        <begin position="16"/>
        <end position="36"/>
    </location>
</feature>
<accession>A0ABW1FTW2</accession>